<evidence type="ECO:0000313" key="2">
    <source>
        <dbReference type="Proteomes" id="UP000009168"/>
    </source>
</evidence>
<dbReference type="KEGG" id="tet:TTHERM_00094050"/>
<dbReference type="InParanoid" id="Q235Y6"/>
<keyword evidence="2" id="KW-1185">Reference proteome</keyword>
<evidence type="ECO:0000313" key="1">
    <source>
        <dbReference type="EMBL" id="EAR92614.2"/>
    </source>
</evidence>
<name>Q235Y6_TETTS</name>
<dbReference type="HOGENOM" id="CLU_3145851_0_0_1"/>
<reference evidence="2" key="1">
    <citation type="journal article" date="2006" name="PLoS Biol.">
        <title>Macronuclear genome sequence of the ciliate Tetrahymena thermophila, a model eukaryote.</title>
        <authorList>
            <person name="Eisen J.A."/>
            <person name="Coyne R.S."/>
            <person name="Wu M."/>
            <person name="Wu D."/>
            <person name="Thiagarajan M."/>
            <person name="Wortman J.R."/>
            <person name="Badger J.H."/>
            <person name="Ren Q."/>
            <person name="Amedeo P."/>
            <person name="Jones K.M."/>
            <person name="Tallon L.J."/>
            <person name="Delcher A.L."/>
            <person name="Salzberg S.L."/>
            <person name="Silva J.C."/>
            <person name="Haas B.J."/>
            <person name="Majoros W.H."/>
            <person name="Farzad M."/>
            <person name="Carlton J.M."/>
            <person name="Smith R.K. Jr."/>
            <person name="Garg J."/>
            <person name="Pearlman R.E."/>
            <person name="Karrer K.M."/>
            <person name="Sun L."/>
            <person name="Manning G."/>
            <person name="Elde N.C."/>
            <person name="Turkewitz A.P."/>
            <person name="Asai D.J."/>
            <person name="Wilkes D.E."/>
            <person name="Wang Y."/>
            <person name="Cai H."/>
            <person name="Collins K."/>
            <person name="Stewart B.A."/>
            <person name="Lee S.R."/>
            <person name="Wilamowska K."/>
            <person name="Weinberg Z."/>
            <person name="Ruzzo W.L."/>
            <person name="Wloga D."/>
            <person name="Gaertig J."/>
            <person name="Frankel J."/>
            <person name="Tsao C.-C."/>
            <person name="Gorovsky M.A."/>
            <person name="Keeling P.J."/>
            <person name="Waller R.F."/>
            <person name="Patron N.J."/>
            <person name="Cherry J.M."/>
            <person name="Stover N.A."/>
            <person name="Krieger C.J."/>
            <person name="del Toro C."/>
            <person name="Ryder H.F."/>
            <person name="Williamson S.C."/>
            <person name="Barbeau R.A."/>
            <person name="Hamilton E.P."/>
            <person name="Orias E."/>
        </authorList>
    </citation>
    <scope>NUCLEOTIDE SEQUENCE [LARGE SCALE GENOMIC DNA]</scope>
    <source>
        <strain evidence="2">SB210</strain>
    </source>
</reference>
<accession>Q235Y6</accession>
<dbReference type="EMBL" id="GG662749">
    <property type="protein sequence ID" value="EAR92614.2"/>
    <property type="molecule type" value="Genomic_DNA"/>
</dbReference>
<dbReference type="GeneID" id="7837980"/>
<dbReference type="AlphaFoldDB" id="Q235Y6"/>
<proteinExistence type="predicted"/>
<gene>
    <name evidence="1" type="ORF">TTHERM_00094050</name>
</gene>
<protein>
    <submittedName>
        <fullName evidence="1">Uncharacterized protein</fullName>
    </submittedName>
</protein>
<dbReference type="Proteomes" id="UP000009168">
    <property type="component" value="Unassembled WGS sequence"/>
</dbReference>
<organism evidence="1 2">
    <name type="scientific">Tetrahymena thermophila (strain SB210)</name>
    <dbReference type="NCBI Taxonomy" id="312017"/>
    <lineage>
        <taxon>Eukaryota</taxon>
        <taxon>Sar</taxon>
        <taxon>Alveolata</taxon>
        <taxon>Ciliophora</taxon>
        <taxon>Intramacronucleata</taxon>
        <taxon>Oligohymenophorea</taxon>
        <taxon>Hymenostomatida</taxon>
        <taxon>Tetrahymenina</taxon>
        <taxon>Tetrahymenidae</taxon>
        <taxon>Tetrahymena</taxon>
    </lineage>
</organism>
<sequence length="98" mass="12101">MELNKPYDEIFRSCKLDNSDCRYKQFKELQKDWIKYCMCDWVKDHYQCKMNTNQCHEEMEKLAKLRLSYSLQFYKNLDEAHLKEVIGILRSFDHHKNK</sequence>
<dbReference type="RefSeq" id="XP_001012859.2">
    <property type="nucleotide sequence ID" value="XM_001012859.2"/>
</dbReference>